<dbReference type="GO" id="GO:0016747">
    <property type="term" value="F:acyltransferase activity, transferring groups other than amino-acyl groups"/>
    <property type="evidence" value="ECO:0007669"/>
    <property type="project" value="InterPro"/>
</dbReference>
<keyword evidence="1 7" id="KW-0547">Nucleotide-binding</keyword>
<dbReference type="CDD" id="cd04301">
    <property type="entry name" value="NAT_SF"/>
    <property type="match status" value="1"/>
</dbReference>
<dbReference type="FunFam" id="3.30.70.870:FF:000007">
    <property type="entry name" value="Ribosome-releasing factor 2, mitochondrial"/>
    <property type="match status" value="1"/>
</dbReference>
<dbReference type="PROSITE" id="PS51722">
    <property type="entry name" value="G_TR_2"/>
    <property type="match status" value="1"/>
</dbReference>
<dbReference type="Gene3D" id="3.40.630.30">
    <property type="match status" value="1"/>
</dbReference>
<comment type="subcellular location">
    <subcellularLocation>
        <location evidence="7">Mitochondrion</location>
    </subcellularLocation>
</comment>
<dbReference type="InterPro" id="IPR027417">
    <property type="entry name" value="P-loop_NTPase"/>
</dbReference>
<dbReference type="CDD" id="cd03713">
    <property type="entry name" value="EFG_mtEFG_C"/>
    <property type="match status" value="1"/>
</dbReference>
<dbReference type="InterPro" id="IPR030851">
    <property type="entry name" value="EFG2"/>
</dbReference>
<evidence type="ECO:0000256" key="7">
    <source>
        <dbReference type="HAMAP-Rule" id="MF_03059"/>
    </source>
</evidence>
<dbReference type="SUPFAM" id="SSF50447">
    <property type="entry name" value="Translation proteins"/>
    <property type="match status" value="1"/>
</dbReference>
<dbReference type="InterPro" id="IPR031157">
    <property type="entry name" value="G_TR_CS"/>
</dbReference>
<dbReference type="PROSITE" id="PS00301">
    <property type="entry name" value="G_TR_1"/>
    <property type="match status" value="1"/>
</dbReference>
<dbReference type="Gene3D" id="2.40.30.10">
    <property type="entry name" value="Translation factors"/>
    <property type="match status" value="1"/>
</dbReference>
<dbReference type="CDD" id="cd04092">
    <property type="entry name" value="mtEFG2_II_like"/>
    <property type="match status" value="1"/>
</dbReference>
<dbReference type="InterPro" id="IPR053905">
    <property type="entry name" value="EF-G-like_DII"/>
</dbReference>
<keyword evidence="3" id="KW-0809">Transit peptide</keyword>
<evidence type="ECO:0000256" key="1">
    <source>
        <dbReference type="ARBA" id="ARBA00022741"/>
    </source>
</evidence>
<keyword evidence="11" id="KW-1185">Reference proteome</keyword>
<evidence type="ECO:0000256" key="3">
    <source>
        <dbReference type="ARBA" id="ARBA00022946"/>
    </source>
</evidence>
<dbReference type="GO" id="GO:0032543">
    <property type="term" value="P:mitochondrial translation"/>
    <property type="evidence" value="ECO:0007669"/>
    <property type="project" value="UniProtKB-UniRule"/>
</dbReference>
<dbReference type="Gene3D" id="3.40.50.300">
    <property type="entry name" value="P-loop containing nucleotide triphosphate hydrolases"/>
    <property type="match status" value="1"/>
</dbReference>
<name>A0AAD6D326_9EURO</name>
<dbReference type="Gene3D" id="3.30.70.240">
    <property type="match status" value="1"/>
</dbReference>
<evidence type="ECO:0000256" key="5">
    <source>
        <dbReference type="ARBA" id="ARBA00023134"/>
    </source>
</evidence>
<feature type="domain" description="Tr-type G" evidence="9">
    <location>
        <begin position="149"/>
        <end position="458"/>
    </location>
</feature>
<dbReference type="GO" id="GO:0032790">
    <property type="term" value="P:ribosome disassembly"/>
    <property type="evidence" value="ECO:0007669"/>
    <property type="project" value="UniProtKB-UniRule"/>
</dbReference>
<evidence type="ECO:0000313" key="10">
    <source>
        <dbReference type="EMBL" id="KAJ5552614.1"/>
    </source>
</evidence>
<dbReference type="InterPro" id="IPR000640">
    <property type="entry name" value="EFG_V-like"/>
</dbReference>
<accession>A0AAD6D326</accession>
<dbReference type="SUPFAM" id="SSF52540">
    <property type="entry name" value="P-loop containing nucleoside triphosphate hydrolases"/>
    <property type="match status" value="1"/>
</dbReference>
<gene>
    <name evidence="7" type="primary">MEF2</name>
    <name evidence="10" type="ORF">N7494_001992</name>
</gene>
<evidence type="ECO:0000259" key="9">
    <source>
        <dbReference type="PROSITE" id="PS51722"/>
    </source>
</evidence>
<comment type="caution">
    <text evidence="10">The sequence shown here is derived from an EMBL/GenBank/DDBJ whole genome shotgun (WGS) entry which is preliminary data.</text>
</comment>
<comment type="function">
    <text evidence="6">Catalyzes the GTP-dependent ribosomal translocation step during translation elongation. During this step, the ribosome changes from the pre-translocational (PRE) to the post-translocational (POST) state as the newly formed A-site-bound peptidyl-tRNA and P-site-bound deacylated tRNA move to the P and E sites, respectively. Catalyzes the coordinated movement of the two tRNA molecules, the mRNA and conformational changes in the ribosome.</text>
</comment>
<dbReference type="InterPro" id="IPR035649">
    <property type="entry name" value="EFG_V"/>
</dbReference>
<organism evidence="10 11">
    <name type="scientific">Penicillium frequentans</name>
    <dbReference type="NCBI Taxonomy" id="3151616"/>
    <lineage>
        <taxon>Eukaryota</taxon>
        <taxon>Fungi</taxon>
        <taxon>Dikarya</taxon>
        <taxon>Ascomycota</taxon>
        <taxon>Pezizomycotina</taxon>
        <taxon>Eurotiomycetes</taxon>
        <taxon>Eurotiomycetidae</taxon>
        <taxon>Eurotiales</taxon>
        <taxon>Aspergillaceae</taxon>
        <taxon>Penicillium</taxon>
    </lineage>
</organism>
<dbReference type="NCBIfam" id="TIGR00231">
    <property type="entry name" value="small_GTP"/>
    <property type="match status" value="1"/>
</dbReference>
<dbReference type="GO" id="GO:0003924">
    <property type="term" value="F:GTPase activity"/>
    <property type="evidence" value="ECO:0007669"/>
    <property type="project" value="UniProtKB-UniRule"/>
</dbReference>
<feature type="binding site" evidence="7">
    <location>
        <begin position="297"/>
        <end position="300"/>
    </location>
    <ligand>
        <name>GTP</name>
        <dbReference type="ChEBI" id="CHEBI:37565"/>
    </ligand>
</feature>
<dbReference type="Gene3D" id="3.30.70.870">
    <property type="entry name" value="Elongation Factor G (Translational Gtpase), domain 3"/>
    <property type="match status" value="1"/>
</dbReference>
<dbReference type="Pfam" id="PF00679">
    <property type="entry name" value="EFG_C"/>
    <property type="match status" value="1"/>
</dbReference>
<dbReference type="PRINTS" id="PR00315">
    <property type="entry name" value="ELONGATNFCT"/>
</dbReference>
<dbReference type="InterPro" id="IPR041095">
    <property type="entry name" value="EFG_II"/>
</dbReference>
<dbReference type="GO" id="GO:0005739">
    <property type="term" value="C:mitochondrion"/>
    <property type="evidence" value="ECO:0007669"/>
    <property type="project" value="UniProtKB-SubCell"/>
</dbReference>
<dbReference type="Pfam" id="PF22042">
    <property type="entry name" value="EF-G_D2"/>
    <property type="match status" value="1"/>
</dbReference>
<feature type="binding site" evidence="7">
    <location>
        <begin position="158"/>
        <end position="165"/>
    </location>
    <ligand>
        <name>GTP</name>
        <dbReference type="ChEBI" id="CHEBI:37565"/>
    </ligand>
</feature>
<dbReference type="EMBL" id="JAQIZZ010000002">
    <property type="protein sequence ID" value="KAJ5552614.1"/>
    <property type="molecule type" value="Genomic_DNA"/>
</dbReference>
<dbReference type="Pfam" id="PF00009">
    <property type="entry name" value="GTP_EFTU"/>
    <property type="match status" value="1"/>
</dbReference>
<evidence type="ECO:0000256" key="4">
    <source>
        <dbReference type="ARBA" id="ARBA00023128"/>
    </source>
</evidence>
<dbReference type="SUPFAM" id="SSF55729">
    <property type="entry name" value="Acyl-CoA N-acyltransferases (Nat)"/>
    <property type="match status" value="1"/>
</dbReference>
<sequence>MKHNSNGNEEQKWTSQAPTFVQWKRRREKEVGASYVWAIGNAKPALSSVVFPFSFIHLETVEHFWQIVNVNFYIDCQYFPFFGERLSRAMVVAPLLRLPQSGVRCMGFYRSSFNPVKSHICAQSLQLNIQRAKCFSTSISKRQDEAFLERTRNIGIIAHIDAGKTTTTERMLFYSGFTRRIGDVDEGSTVTDFLPAERARGITIQSAAITFHWPPGDGAEGPAVTRDPSVPRSANSHTINLIDTPGHADFTFEVMRSLRILDGAVCILDGVAGVEAQTEQVWKQASTYKIPRVLYVNKLDRDGAAFGRTVREVSSRLSVHPAVCHIPWFQGGNGPFIGIADAINLQGLKWKEGEDGRAVKMMNLEQLDAEEPALAEELRKARIALVELLSEQDEIMVEKFFEHEDHLAVPSMDIIDSLRRCVLDPTSRIVPLFAGASFRNMGVQPLLDAVVNLLPSPPEAPDPEVSIGGVKGGLRRLLSGDLIVEQEEQAITSGKGKKKKKSLQINAKDAIAKLNSCALAFKVVNDPKRGVLVYVRVYSGSLDRNSLLYNTNLHLSERAPRLLKMYANDAVEVDSIPAGHIGVVVGLKHARTGDTLLSYAGNKPTPPEPLTTLQLRPIDVPPPVFFTSVEPHSLSEEKRVQDSLSLLLREDPSLHVNIDEESGQTLLSGMGELHLEIARDRLIGDLKAKASMGHIEIGYRESTLGVSNTITKIFEKEIAGRQGKAGCTATVEPCNEESVSEAADEDTILAQTIEGNQIIIRAPGLQVETGRNEEETSPFLPPGMDLNTLRTSLQNGALAALARGPQFTFPMHNTRVTLTIDPVEHLFGGDSTTSALSAAARQATSAALRDILTGAGTVMMEPVMNVIISVDEASLGSVVHDISSSRGGHILSLDDDVSASTTDSSESLPPSTRSRNITAKVPLKEMVGYLKHLRSLTAGRGTFVMSVDRFENMSAQRQKAVLAELRDTPGMRKWLQCAIHKDLLDRPLQRYFKIIDPESNDADARPRIAAYAKLDSSTPEERGPRYPQWHDDMPKELCEAFVNRGESNRKRVMGNRRHIFLDMVATHPDYRRQGAASKLVQRGCDVADTERVEMYVSASKDGASLYAKFGFVDYSIAGQETVSMVRHVRCVD</sequence>
<dbReference type="InterPro" id="IPR005225">
    <property type="entry name" value="Small_GTP-bd"/>
</dbReference>
<evidence type="ECO:0000313" key="11">
    <source>
        <dbReference type="Proteomes" id="UP001220324"/>
    </source>
</evidence>
<comment type="similarity">
    <text evidence="7">Belongs to the TRAFAC class translation factor GTPase superfamily. Classic translation factor GTPase family. EF-G/EF-2 subfamily.</text>
</comment>
<dbReference type="Pfam" id="PF13508">
    <property type="entry name" value="Acetyltransf_7"/>
    <property type="match status" value="1"/>
</dbReference>
<protein>
    <recommendedName>
        <fullName evidence="7">Ribosome-releasing factor 2, mitochondrial</fullName>
        <shortName evidence="7">RRF2mt</shortName>
    </recommendedName>
    <alternativeName>
        <fullName evidence="7">Elongation factor G 2, mitochondrial</fullName>
        <shortName evidence="7">EF-G2mt</shortName>
        <shortName evidence="7">mEF-G 2</shortName>
    </alternativeName>
</protein>
<dbReference type="Proteomes" id="UP001220324">
    <property type="component" value="Unassembled WGS sequence"/>
</dbReference>
<dbReference type="HAMAP" id="MF_03059">
    <property type="entry name" value="mEF_G_2"/>
    <property type="match status" value="1"/>
</dbReference>
<keyword evidence="4 7" id="KW-0496">Mitochondrion</keyword>
<dbReference type="InterPro" id="IPR009000">
    <property type="entry name" value="Transl_B-barrel_sf"/>
</dbReference>
<dbReference type="InterPro" id="IPR020568">
    <property type="entry name" value="Ribosomal_Su5_D2-typ_SF"/>
</dbReference>
<dbReference type="FunFam" id="3.40.50.300:FF:001636">
    <property type="entry name" value="Ribosome-releasing factor 2, mitochondrial"/>
    <property type="match status" value="1"/>
</dbReference>
<dbReference type="GO" id="GO:0005525">
    <property type="term" value="F:GTP binding"/>
    <property type="evidence" value="ECO:0007669"/>
    <property type="project" value="UniProtKB-UniRule"/>
</dbReference>
<dbReference type="SUPFAM" id="SSF54211">
    <property type="entry name" value="Ribosomal protein S5 domain 2-like"/>
    <property type="match status" value="1"/>
</dbReference>
<dbReference type="InterPro" id="IPR000182">
    <property type="entry name" value="GNAT_dom"/>
</dbReference>
<keyword evidence="2 7" id="KW-0648">Protein biosynthesis</keyword>
<dbReference type="InterPro" id="IPR009022">
    <property type="entry name" value="EFG_III"/>
</dbReference>
<dbReference type="AlphaFoldDB" id="A0AAD6D326"/>
<evidence type="ECO:0000256" key="2">
    <source>
        <dbReference type="ARBA" id="ARBA00022917"/>
    </source>
</evidence>
<dbReference type="SUPFAM" id="SSF54980">
    <property type="entry name" value="EF-G C-terminal domain-like"/>
    <property type="match status" value="2"/>
</dbReference>
<comment type="function">
    <text evidence="7">Mitochondrial GTPase that mediates the disassembly of ribosomes from messenger RNA at the termination of mitochondrial protein biosynthesis. Not involved in the GTP-dependent ribosomal translocation step during translation elongation.</text>
</comment>
<proteinExistence type="inferred from homology"/>
<evidence type="ECO:0000259" key="8">
    <source>
        <dbReference type="PROSITE" id="PS51186"/>
    </source>
</evidence>
<dbReference type="CDD" id="cd01886">
    <property type="entry name" value="EF-G"/>
    <property type="match status" value="1"/>
</dbReference>
<feature type="domain" description="N-acetyltransferase" evidence="8">
    <location>
        <begin position="997"/>
        <end position="1129"/>
    </location>
</feature>
<feature type="binding site" evidence="7">
    <location>
        <begin position="243"/>
        <end position="247"/>
    </location>
    <ligand>
        <name>GTP</name>
        <dbReference type="ChEBI" id="CHEBI:37565"/>
    </ligand>
</feature>
<dbReference type="SMART" id="SM00838">
    <property type="entry name" value="EFG_C"/>
    <property type="match status" value="1"/>
</dbReference>
<dbReference type="InterPro" id="IPR016181">
    <property type="entry name" value="Acyl_CoA_acyltransferase"/>
</dbReference>
<reference evidence="10 11" key="1">
    <citation type="journal article" date="2023" name="IMA Fungus">
        <title>Comparative genomic study of the Penicillium genus elucidates a diverse pangenome and 15 lateral gene transfer events.</title>
        <authorList>
            <person name="Petersen C."/>
            <person name="Sorensen T."/>
            <person name="Nielsen M.R."/>
            <person name="Sondergaard T.E."/>
            <person name="Sorensen J.L."/>
            <person name="Fitzpatrick D.A."/>
            <person name="Frisvad J.C."/>
            <person name="Nielsen K.L."/>
        </authorList>
    </citation>
    <scope>NUCLEOTIDE SEQUENCE [LARGE SCALE GENOMIC DNA]</scope>
    <source>
        <strain evidence="10 11">IBT 35679</strain>
    </source>
</reference>
<dbReference type="FunFam" id="2.40.30.10:FF:000106">
    <property type="entry name" value="Ribosome-releasing factor 2, mitochondrial"/>
    <property type="match status" value="1"/>
</dbReference>
<dbReference type="PANTHER" id="PTHR43261">
    <property type="entry name" value="TRANSLATION ELONGATION FACTOR G-RELATED"/>
    <property type="match status" value="1"/>
</dbReference>
<dbReference type="PANTHER" id="PTHR43261:SF1">
    <property type="entry name" value="RIBOSOME-RELEASING FACTOR 2, MITOCHONDRIAL"/>
    <property type="match status" value="1"/>
</dbReference>
<dbReference type="CDD" id="cd16262">
    <property type="entry name" value="EFG_III"/>
    <property type="match status" value="1"/>
</dbReference>
<dbReference type="PROSITE" id="PS51186">
    <property type="entry name" value="GNAT"/>
    <property type="match status" value="1"/>
</dbReference>
<dbReference type="InterPro" id="IPR000795">
    <property type="entry name" value="T_Tr_GTP-bd_dom"/>
</dbReference>
<keyword evidence="5 7" id="KW-0342">GTP-binding</keyword>
<dbReference type="Pfam" id="PF14492">
    <property type="entry name" value="EFG_III"/>
    <property type="match status" value="1"/>
</dbReference>
<evidence type="ECO:0000256" key="6">
    <source>
        <dbReference type="ARBA" id="ARBA00024731"/>
    </source>
</evidence>
<dbReference type="InterPro" id="IPR035647">
    <property type="entry name" value="EFG_III/V"/>
</dbReference>
<dbReference type="FunFam" id="3.30.70.240:FF:000021">
    <property type="entry name" value="Ribosome-releasing factor 2, mitochondrial"/>
    <property type="match status" value="1"/>
</dbReference>